<comment type="caution">
    <text evidence="4">The sequence shown here is derived from an EMBL/GenBank/DDBJ whole genome shotgun (WGS) entry which is preliminary data.</text>
</comment>
<dbReference type="Pfam" id="PF00857">
    <property type="entry name" value="Isochorismatase"/>
    <property type="match status" value="1"/>
</dbReference>
<dbReference type="EMBL" id="JAUSVX010000001">
    <property type="protein sequence ID" value="MDQ0467473.1"/>
    <property type="molecule type" value="Genomic_DNA"/>
</dbReference>
<evidence type="ECO:0000313" key="5">
    <source>
        <dbReference type="Proteomes" id="UP001242480"/>
    </source>
</evidence>
<protein>
    <submittedName>
        <fullName evidence="4">Nicotinamidase-related amidase</fullName>
    </submittedName>
</protein>
<dbReference type="PANTHER" id="PTHR43540:SF9">
    <property type="entry name" value="FAMILY HYDROLASE, PUTATIVE (AFU_ORTHOLOGUE AFUA_2G08700)-RELATED"/>
    <property type="match status" value="1"/>
</dbReference>
<evidence type="ECO:0000259" key="3">
    <source>
        <dbReference type="Pfam" id="PF00857"/>
    </source>
</evidence>
<organism evidence="4 5">
    <name type="scientific">Labrys wisconsinensis</name>
    <dbReference type="NCBI Taxonomy" id="425677"/>
    <lineage>
        <taxon>Bacteria</taxon>
        <taxon>Pseudomonadati</taxon>
        <taxon>Pseudomonadota</taxon>
        <taxon>Alphaproteobacteria</taxon>
        <taxon>Hyphomicrobiales</taxon>
        <taxon>Xanthobacteraceae</taxon>
        <taxon>Labrys</taxon>
    </lineage>
</organism>
<name>A0ABU0J203_9HYPH</name>
<dbReference type="CDD" id="cd00431">
    <property type="entry name" value="cysteine_hydrolases"/>
    <property type="match status" value="1"/>
</dbReference>
<evidence type="ECO:0000256" key="1">
    <source>
        <dbReference type="ARBA" id="ARBA00022801"/>
    </source>
</evidence>
<dbReference type="Proteomes" id="UP001242480">
    <property type="component" value="Unassembled WGS sequence"/>
</dbReference>
<dbReference type="Gene3D" id="3.40.50.850">
    <property type="entry name" value="Isochorismatase-like"/>
    <property type="match status" value="1"/>
</dbReference>
<evidence type="ECO:0000313" key="4">
    <source>
        <dbReference type="EMBL" id="MDQ0467473.1"/>
    </source>
</evidence>
<reference evidence="4 5" key="1">
    <citation type="submission" date="2023-07" db="EMBL/GenBank/DDBJ databases">
        <title>Genomic Encyclopedia of Type Strains, Phase IV (KMG-IV): sequencing the most valuable type-strain genomes for metagenomic binning, comparative biology and taxonomic classification.</title>
        <authorList>
            <person name="Goeker M."/>
        </authorList>
    </citation>
    <scope>NUCLEOTIDE SEQUENCE [LARGE SCALE GENOMIC DNA]</scope>
    <source>
        <strain evidence="4 5">DSM 19619</strain>
    </source>
</reference>
<dbReference type="PANTHER" id="PTHR43540">
    <property type="entry name" value="PEROXYUREIDOACRYLATE/UREIDOACRYLATE AMIDOHYDROLASE-RELATED"/>
    <property type="match status" value="1"/>
</dbReference>
<dbReference type="InterPro" id="IPR036380">
    <property type="entry name" value="Isochorismatase-like_sf"/>
</dbReference>
<keyword evidence="1" id="KW-0378">Hydrolase</keyword>
<sequence length="233" mass="24029">MAEAYLPPVPADPYVWPFDGRWSAADTAVLLLGFQAGPVERLRAAAQAARAARLAAAARRAGLAVFAARRGVRPGAAPVLARRAPLGDAVPEAGSPGWALVPAAEPGPDGQIFDHGGDNAFHGTGLEAALRRAGIRNLLIAGLPTDGLMHASMRAANDMGFECLAVADACKGTSLSRHKAQLRITTFGNGLFGAVAPLAAVLTALPHRDAASPHRDAASPHRDAASPHRESET</sequence>
<dbReference type="RefSeq" id="WP_307267116.1">
    <property type="nucleotide sequence ID" value="NZ_JAUSVX010000001.1"/>
</dbReference>
<dbReference type="InterPro" id="IPR050272">
    <property type="entry name" value="Isochorismatase-like_hydrls"/>
</dbReference>
<dbReference type="SUPFAM" id="SSF52499">
    <property type="entry name" value="Isochorismatase-like hydrolases"/>
    <property type="match status" value="1"/>
</dbReference>
<evidence type="ECO:0000256" key="2">
    <source>
        <dbReference type="SAM" id="MobiDB-lite"/>
    </source>
</evidence>
<feature type="domain" description="Isochorismatase-like" evidence="3">
    <location>
        <begin position="29"/>
        <end position="183"/>
    </location>
</feature>
<feature type="region of interest" description="Disordered" evidence="2">
    <location>
        <begin position="210"/>
        <end position="233"/>
    </location>
</feature>
<proteinExistence type="predicted"/>
<accession>A0ABU0J203</accession>
<gene>
    <name evidence="4" type="ORF">QO011_000468</name>
</gene>
<dbReference type="InterPro" id="IPR000868">
    <property type="entry name" value="Isochorismatase-like_dom"/>
</dbReference>
<keyword evidence="5" id="KW-1185">Reference proteome</keyword>